<dbReference type="EMBL" id="RZIJ01000017">
    <property type="protein sequence ID" value="RUQ67470.1"/>
    <property type="molecule type" value="Genomic_DNA"/>
</dbReference>
<evidence type="ECO:0000313" key="3">
    <source>
        <dbReference type="Proteomes" id="UP000280346"/>
    </source>
</evidence>
<reference evidence="2 3" key="1">
    <citation type="submission" date="2018-12" db="EMBL/GenBank/DDBJ databases">
        <authorList>
            <person name="Yang Y."/>
        </authorList>
    </citation>
    <scope>NUCLEOTIDE SEQUENCE [LARGE SCALE GENOMIC DNA]</scope>
    <source>
        <strain evidence="2 3">GSF71</strain>
    </source>
</reference>
<dbReference type="AlphaFoldDB" id="A0A3S0XKR5"/>
<protein>
    <submittedName>
        <fullName evidence="2">Uncharacterized protein</fullName>
    </submittedName>
</protein>
<accession>A0A3S0XKR5</accession>
<evidence type="ECO:0000256" key="1">
    <source>
        <dbReference type="SAM" id="Phobius"/>
    </source>
</evidence>
<dbReference type="OrthoDB" id="7306636at2"/>
<keyword evidence="1" id="KW-0472">Membrane</keyword>
<dbReference type="RefSeq" id="WP_127001071.1">
    <property type="nucleotide sequence ID" value="NZ_JBNPXW010000015.1"/>
</dbReference>
<feature type="transmembrane region" description="Helical" evidence="1">
    <location>
        <begin position="12"/>
        <end position="31"/>
    </location>
</feature>
<sequence length="80" mass="8742">MVLLAALWGRVGPTLIAAGLLLAAIVSFGAVQRRAGRRDAAVKSTTYSLWNAQVRHDIEDDLRRAGPGAADRLRDEWSRD</sequence>
<keyword evidence="1" id="KW-1133">Transmembrane helix</keyword>
<organism evidence="2 3">
    <name type="scientific">Azospirillum doebereinerae</name>
    <dbReference type="NCBI Taxonomy" id="92933"/>
    <lineage>
        <taxon>Bacteria</taxon>
        <taxon>Pseudomonadati</taxon>
        <taxon>Pseudomonadota</taxon>
        <taxon>Alphaproteobacteria</taxon>
        <taxon>Rhodospirillales</taxon>
        <taxon>Azospirillaceae</taxon>
        <taxon>Azospirillum</taxon>
    </lineage>
</organism>
<comment type="caution">
    <text evidence="2">The sequence shown here is derived from an EMBL/GenBank/DDBJ whole genome shotgun (WGS) entry which is preliminary data.</text>
</comment>
<proteinExistence type="predicted"/>
<dbReference type="Proteomes" id="UP000280346">
    <property type="component" value="Unassembled WGS sequence"/>
</dbReference>
<name>A0A3S0XKR5_9PROT</name>
<keyword evidence="1" id="KW-0812">Transmembrane</keyword>
<keyword evidence="3" id="KW-1185">Reference proteome</keyword>
<gene>
    <name evidence="2" type="ORF">EJ913_19810</name>
</gene>
<evidence type="ECO:0000313" key="2">
    <source>
        <dbReference type="EMBL" id="RUQ67470.1"/>
    </source>
</evidence>